<dbReference type="EMBL" id="OY660874">
    <property type="protein sequence ID" value="CAJ1066990.1"/>
    <property type="molecule type" value="Genomic_DNA"/>
</dbReference>
<reference evidence="1" key="1">
    <citation type="submission" date="2023-08" db="EMBL/GenBank/DDBJ databases">
        <authorList>
            <person name="Alioto T."/>
            <person name="Alioto T."/>
            <person name="Gomez Garrido J."/>
        </authorList>
    </citation>
    <scope>NUCLEOTIDE SEQUENCE</scope>
</reference>
<accession>A0AAV1G1C5</accession>
<proteinExistence type="predicted"/>
<protein>
    <submittedName>
        <fullName evidence="1">Uncharacterized protein</fullName>
    </submittedName>
</protein>
<sequence length="99" mass="11203">MSNSKACHRRFNAKCNVHSMNNIRAPETFLISVCYRICFSAVRACCGSKPRDRLTAVEADFLLEGCILHRPLSCAFFYAIDHKERNSQLITVLGYKCGL</sequence>
<dbReference type="Proteomes" id="UP001178508">
    <property type="component" value="Chromosome 11"/>
</dbReference>
<gene>
    <name evidence="1" type="ORF">XNOV1_A015363</name>
</gene>
<evidence type="ECO:0000313" key="1">
    <source>
        <dbReference type="EMBL" id="CAJ1066990.1"/>
    </source>
</evidence>
<dbReference type="AlphaFoldDB" id="A0AAV1G1C5"/>
<evidence type="ECO:0000313" key="2">
    <source>
        <dbReference type="Proteomes" id="UP001178508"/>
    </source>
</evidence>
<keyword evidence="2" id="KW-1185">Reference proteome</keyword>
<organism evidence="1 2">
    <name type="scientific">Xyrichtys novacula</name>
    <name type="common">Pearly razorfish</name>
    <name type="synonym">Hemipteronotus novacula</name>
    <dbReference type="NCBI Taxonomy" id="13765"/>
    <lineage>
        <taxon>Eukaryota</taxon>
        <taxon>Metazoa</taxon>
        <taxon>Chordata</taxon>
        <taxon>Craniata</taxon>
        <taxon>Vertebrata</taxon>
        <taxon>Euteleostomi</taxon>
        <taxon>Actinopterygii</taxon>
        <taxon>Neopterygii</taxon>
        <taxon>Teleostei</taxon>
        <taxon>Neoteleostei</taxon>
        <taxon>Acanthomorphata</taxon>
        <taxon>Eupercaria</taxon>
        <taxon>Labriformes</taxon>
        <taxon>Labridae</taxon>
        <taxon>Xyrichtys</taxon>
    </lineage>
</organism>
<name>A0AAV1G1C5_XYRNO</name>